<dbReference type="GO" id="GO:0004519">
    <property type="term" value="F:endonuclease activity"/>
    <property type="evidence" value="ECO:0007669"/>
    <property type="project" value="UniProtKB-KW"/>
</dbReference>
<feature type="region of interest" description="Disordered" evidence="1">
    <location>
        <begin position="615"/>
        <end position="640"/>
    </location>
</feature>
<dbReference type="OrthoDB" id="4915294at2759"/>
<organism evidence="3 4">
    <name type="scientific">Hirsutella rhossiliensis</name>
    <dbReference type="NCBI Taxonomy" id="111463"/>
    <lineage>
        <taxon>Eukaryota</taxon>
        <taxon>Fungi</taxon>
        <taxon>Dikarya</taxon>
        <taxon>Ascomycota</taxon>
        <taxon>Pezizomycotina</taxon>
        <taxon>Sordariomycetes</taxon>
        <taxon>Hypocreomycetidae</taxon>
        <taxon>Hypocreales</taxon>
        <taxon>Ophiocordycipitaceae</taxon>
        <taxon>Hirsutella</taxon>
    </lineage>
</organism>
<dbReference type="AlphaFoldDB" id="A0A9P8MP13"/>
<keyword evidence="4" id="KW-1185">Reference proteome</keyword>
<protein>
    <submittedName>
        <fullName evidence="3">Endonuclease-reverse transcriptase domain-containing protein</fullName>
    </submittedName>
</protein>
<dbReference type="InterPro" id="IPR036691">
    <property type="entry name" value="Endo/exonu/phosph_ase_sf"/>
</dbReference>
<keyword evidence="3" id="KW-0540">Nuclease</keyword>
<evidence type="ECO:0000256" key="1">
    <source>
        <dbReference type="SAM" id="MobiDB-lite"/>
    </source>
</evidence>
<comment type="caution">
    <text evidence="3">The sequence shown here is derived from an EMBL/GenBank/DDBJ whole genome shotgun (WGS) entry which is preliminary data.</text>
</comment>
<evidence type="ECO:0000313" key="4">
    <source>
        <dbReference type="Proteomes" id="UP000824596"/>
    </source>
</evidence>
<accession>A0A9P8MP13</accession>
<evidence type="ECO:0000259" key="2">
    <source>
        <dbReference type="Pfam" id="PF14529"/>
    </source>
</evidence>
<name>A0A9P8MP13_9HYPO</name>
<keyword evidence="3" id="KW-0255">Endonuclease</keyword>
<keyword evidence="3" id="KW-0378">Hydrolase</keyword>
<proteinExistence type="predicted"/>
<feature type="compositionally biased region" description="Basic and acidic residues" evidence="1">
    <location>
        <begin position="628"/>
        <end position="640"/>
    </location>
</feature>
<dbReference type="EMBL" id="JAIZPD010000015">
    <property type="protein sequence ID" value="KAH0958477.1"/>
    <property type="molecule type" value="Genomic_DNA"/>
</dbReference>
<gene>
    <name evidence="3" type="ORF">HRG_10164</name>
</gene>
<reference evidence="3" key="1">
    <citation type="submission" date="2021-09" db="EMBL/GenBank/DDBJ databases">
        <title>A high-quality genome of the endoparasitic fungus Hirsutella rhossiliensis with a comparison of Hirsutella genomes reveals transposable elements contributing to genome size variation.</title>
        <authorList>
            <person name="Lin R."/>
            <person name="Jiao Y."/>
            <person name="Sun X."/>
            <person name="Ling J."/>
            <person name="Xie B."/>
            <person name="Cheng X."/>
        </authorList>
    </citation>
    <scope>NUCLEOTIDE SEQUENCE</scope>
    <source>
        <strain evidence="3">HR02</strain>
    </source>
</reference>
<dbReference type="SUPFAM" id="SSF56219">
    <property type="entry name" value="DNase I-like"/>
    <property type="match status" value="1"/>
</dbReference>
<dbReference type="InterPro" id="IPR005135">
    <property type="entry name" value="Endo/exonuclease/phosphatase"/>
</dbReference>
<dbReference type="Pfam" id="PF14529">
    <property type="entry name" value="Exo_endo_phos_2"/>
    <property type="match status" value="1"/>
</dbReference>
<dbReference type="GeneID" id="68359293"/>
<dbReference type="RefSeq" id="XP_044715990.1">
    <property type="nucleotide sequence ID" value="XM_044868635.1"/>
</dbReference>
<dbReference type="Gene3D" id="3.60.10.10">
    <property type="entry name" value="Endonuclease/exonuclease/phosphatase"/>
    <property type="match status" value="1"/>
</dbReference>
<feature type="domain" description="Endonuclease/exonuclease/phosphatase" evidence="2">
    <location>
        <begin position="358"/>
        <end position="484"/>
    </location>
</feature>
<dbReference type="Proteomes" id="UP000824596">
    <property type="component" value="Unassembled WGS sequence"/>
</dbReference>
<sequence>MKQQMNDQLEQVRKQLEAIVAGAAVTPPKTFAEVARSSPSPQQSIALSLSPGNTAEPTANEFFCMIDTSRVEEQDRGRAQIGSIRQAIENEVRTKEGQVNWKCAAVVRNSRNTKQVKVICRDEIELQRIKEAAQKTAVTGARVMRDQLYPVKVDNVNRTAILDGEGNILQGAAEALGVENNVSIGKITWLSNKETSKAYGSMVVYVTKKNDAKKLLDGKYFDLAGESACTNPFEPRKGPMQCFNCQDMGHKAFRCSKPQLNVRKREPVQQSLMNDEDLKDYGVLAVSEPYARMIDGKVVTSPRMHSNWTRILPTHMSDGPWPIRSMLWVRDDVEVMQMPIPSADLTAAVLRLPERSVLVVSVYVEGQSTEALKSTTGLLHDLIQRFRQGSGARTDVVLAGDFNSHDLLWGGDDVSVQRQGEAGLIIDLMNEHGLRSLLPRGTKTWQRKDQESTIDLVLTTSELADEVATCTIHPTDHGSDHRAIQTTFDITMPEEGRGQDSCLRMPWNLIRARTDQLMRIVLEAIHELTPRARPSPYAKRWWTKDLTQLRRTHTFWRNQARTQRRGGQPRPELERRAKEAAKEFHDAIRYQRKTHWDDFLSDDANIWKATKYLKAGKSTTGDKVPPLRKGDGSTTEDKADQADELLIAFFPP</sequence>
<evidence type="ECO:0000313" key="3">
    <source>
        <dbReference type="EMBL" id="KAH0958477.1"/>
    </source>
</evidence>